<dbReference type="EMBL" id="CP036433">
    <property type="protein sequence ID" value="QDU96599.1"/>
    <property type="molecule type" value="Genomic_DNA"/>
</dbReference>
<dbReference type="InterPro" id="IPR042095">
    <property type="entry name" value="SUMF_sf"/>
</dbReference>
<dbReference type="KEGG" id="lcre:Pla8534_44200"/>
<dbReference type="Gene3D" id="3.90.1580.10">
    <property type="entry name" value="paralog of FGE (formylglycine-generating enzyme)"/>
    <property type="match status" value="1"/>
</dbReference>
<keyword evidence="3" id="KW-0808">Transferase</keyword>
<dbReference type="InterPro" id="IPR016187">
    <property type="entry name" value="CTDL_fold"/>
</dbReference>
<keyword evidence="3" id="KW-0418">Kinase</keyword>
<dbReference type="PANTHER" id="PTHR23150">
    <property type="entry name" value="SULFATASE MODIFYING FACTOR 1, 2"/>
    <property type="match status" value="1"/>
</dbReference>
<gene>
    <name evidence="3" type="primary">pkn1_15</name>
    <name evidence="3" type="ORF">Pla8534_44200</name>
</gene>
<evidence type="ECO:0000256" key="1">
    <source>
        <dbReference type="SAM" id="MobiDB-lite"/>
    </source>
</evidence>
<dbReference type="GO" id="GO:0120147">
    <property type="term" value="F:formylglycine-generating oxidase activity"/>
    <property type="evidence" value="ECO:0007669"/>
    <property type="project" value="TreeGrafter"/>
</dbReference>
<keyword evidence="4" id="KW-1185">Reference proteome</keyword>
<dbReference type="OrthoDB" id="9812426at2"/>
<evidence type="ECO:0000259" key="2">
    <source>
        <dbReference type="Pfam" id="PF03781"/>
    </source>
</evidence>
<evidence type="ECO:0000313" key="3">
    <source>
        <dbReference type="EMBL" id="QDU96599.1"/>
    </source>
</evidence>
<dbReference type="PANTHER" id="PTHR23150:SF19">
    <property type="entry name" value="FORMYLGLYCINE-GENERATING ENZYME"/>
    <property type="match status" value="1"/>
</dbReference>
<name>A0A518DXM6_9BACT</name>
<dbReference type="GO" id="GO:0004674">
    <property type="term" value="F:protein serine/threonine kinase activity"/>
    <property type="evidence" value="ECO:0007669"/>
    <property type="project" value="UniProtKB-EC"/>
</dbReference>
<dbReference type="SUPFAM" id="SSF56436">
    <property type="entry name" value="C-type lectin-like"/>
    <property type="match status" value="1"/>
</dbReference>
<dbReference type="Pfam" id="PF03781">
    <property type="entry name" value="FGE-sulfatase"/>
    <property type="match status" value="1"/>
</dbReference>
<dbReference type="InterPro" id="IPR051043">
    <property type="entry name" value="Sulfatase_Mod_Factor_Kinase"/>
</dbReference>
<accession>A0A518DXM6</accession>
<organism evidence="3 4">
    <name type="scientific">Lignipirellula cremea</name>
    <dbReference type="NCBI Taxonomy" id="2528010"/>
    <lineage>
        <taxon>Bacteria</taxon>
        <taxon>Pseudomonadati</taxon>
        <taxon>Planctomycetota</taxon>
        <taxon>Planctomycetia</taxon>
        <taxon>Pirellulales</taxon>
        <taxon>Pirellulaceae</taxon>
        <taxon>Lignipirellula</taxon>
    </lineage>
</organism>
<dbReference type="AlphaFoldDB" id="A0A518DXM6"/>
<reference evidence="3 4" key="1">
    <citation type="submission" date="2019-02" db="EMBL/GenBank/DDBJ databases">
        <title>Deep-cultivation of Planctomycetes and their phenomic and genomic characterization uncovers novel biology.</title>
        <authorList>
            <person name="Wiegand S."/>
            <person name="Jogler M."/>
            <person name="Boedeker C."/>
            <person name="Pinto D."/>
            <person name="Vollmers J."/>
            <person name="Rivas-Marin E."/>
            <person name="Kohn T."/>
            <person name="Peeters S.H."/>
            <person name="Heuer A."/>
            <person name="Rast P."/>
            <person name="Oberbeckmann S."/>
            <person name="Bunk B."/>
            <person name="Jeske O."/>
            <person name="Meyerdierks A."/>
            <person name="Storesund J.E."/>
            <person name="Kallscheuer N."/>
            <person name="Luecker S."/>
            <person name="Lage O.M."/>
            <person name="Pohl T."/>
            <person name="Merkel B.J."/>
            <person name="Hornburger P."/>
            <person name="Mueller R.-W."/>
            <person name="Bruemmer F."/>
            <person name="Labrenz M."/>
            <person name="Spormann A.M."/>
            <person name="Op den Camp H."/>
            <person name="Overmann J."/>
            <person name="Amann R."/>
            <person name="Jetten M.S.M."/>
            <person name="Mascher T."/>
            <person name="Medema M.H."/>
            <person name="Devos D.P."/>
            <person name="Kaster A.-K."/>
            <person name="Ovreas L."/>
            <person name="Rohde M."/>
            <person name="Galperin M.Y."/>
            <person name="Jogler C."/>
        </authorList>
    </citation>
    <scope>NUCLEOTIDE SEQUENCE [LARGE SCALE GENOMIC DNA]</scope>
    <source>
        <strain evidence="3 4">Pla85_3_4</strain>
    </source>
</reference>
<sequence length="364" mass="39577">MANSIESPFDVHQPDVPASGPDVSLLAKRAGVICAAVTFVLAMILDAHAAESLDTKEIKNSLGMKLVYIPPGKFTMGSPETEPGREEQETPHEVELTKGFYLGAYEVTVGQFKQFVADTKFQTDGEHDGKGGWGVNEAGSIEVKGKYTWKSPGFKQSDDHPVVLVSWSDAKAFCRWLSDKEKKEYRLPTEAQWEYACRAGTQTAYTFGNDPQPLQVFANIGDRPAGNPKDGYHQAAPVGRFKPNAFGLYDMHGNVWEWCEDRYVANSYRPEKQTDPSGPTSGNARVQRGGGWSSAASRCRSAARIGRDLVAYRGSYQGFRVALVQAAAGAPRESGAAREKRAGGRVAYMLLVNGAVTDAVVKTA</sequence>
<dbReference type="Proteomes" id="UP000317648">
    <property type="component" value="Chromosome"/>
</dbReference>
<evidence type="ECO:0000313" key="4">
    <source>
        <dbReference type="Proteomes" id="UP000317648"/>
    </source>
</evidence>
<dbReference type="RefSeq" id="WP_145055218.1">
    <property type="nucleotide sequence ID" value="NZ_CP036433.1"/>
</dbReference>
<protein>
    <submittedName>
        <fullName evidence="3">Serine/threonine-protein kinase pkn1</fullName>
        <ecNumber evidence="3">2.7.11.1</ecNumber>
    </submittedName>
</protein>
<feature type="compositionally biased region" description="Polar residues" evidence="1">
    <location>
        <begin position="275"/>
        <end position="284"/>
    </location>
</feature>
<proteinExistence type="predicted"/>
<feature type="domain" description="Sulfatase-modifying factor enzyme-like" evidence="2">
    <location>
        <begin position="66"/>
        <end position="322"/>
    </location>
</feature>
<feature type="region of interest" description="Disordered" evidence="1">
    <location>
        <begin position="269"/>
        <end position="292"/>
    </location>
</feature>
<dbReference type="EC" id="2.7.11.1" evidence="3"/>
<dbReference type="InterPro" id="IPR005532">
    <property type="entry name" value="SUMF_dom"/>
</dbReference>